<dbReference type="Gene3D" id="3.40.50.620">
    <property type="entry name" value="HUPs"/>
    <property type="match status" value="1"/>
</dbReference>
<dbReference type="PANTHER" id="PTHR43326">
    <property type="entry name" value="METHIONYL-TRNA SYNTHETASE"/>
    <property type="match status" value="1"/>
</dbReference>
<dbReference type="Gene3D" id="2.170.220.10">
    <property type="match status" value="1"/>
</dbReference>
<evidence type="ECO:0000256" key="9">
    <source>
        <dbReference type="SAM" id="MobiDB-lite"/>
    </source>
</evidence>
<dbReference type="PANTHER" id="PTHR43326:SF1">
    <property type="entry name" value="METHIONINE--TRNA LIGASE, MITOCHONDRIAL"/>
    <property type="match status" value="1"/>
</dbReference>
<dbReference type="EC" id="6.1.1.10" evidence="1"/>
<evidence type="ECO:0000256" key="6">
    <source>
        <dbReference type="ARBA" id="ARBA00023146"/>
    </source>
</evidence>
<dbReference type="GO" id="GO:0005524">
    <property type="term" value="F:ATP binding"/>
    <property type="evidence" value="ECO:0007669"/>
    <property type="project" value="UniProtKB-KW"/>
</dbReference>
<organism evidence="13 14">
    <name type="scientific">Nannochloropsis gaditana</name>
    <dbReference type="NCBI Taxonomy" id="72520"/>
    <lineage>
        <taxon>Eukaryota</taxon>
        <taxon>Sar</taxon>
        <taxon>Stramenopiles</taxon>
        <taxon>Ochrophyta</taxon>
        <taxon>Eustigmatophyceae</taxon>
        <taxon>Eustigmatales</taxon>
        <taxon>Monodopsidaceae</taxon>
        <taxon>Nannochloropsis</taxon>
    </lineage>
</organism>
<dbReference type="Pfam" id="PF19303">
    <property type="entry name" value="Anticodon_3"/>
    <property type="match status" value="1"/>
</dbReference>
<keyword evidence="5 8" id="KW-0648">Protein biosynthesis</keyword>
<dbReference type="OrthoDB" id="24670at2759"/>
<dbReference type="Proteomes" id="UP000019335">
    <property type="component" value="Chromosome 2"/>
</dbReference>
<evidence type="ECO:0000256" key="3">
    <source>
        <dbReference type="ARBA" id="ARBA00022741"/>
    </source>
</evidence>
<keyword evidence="2 8" id="KW-0436">Ligase</keyword>
<accession>W7TRH3</accession>
<dbReference type="SUPFAM" id="SSF52374">
    <property type="entry name" value="Nucleotidylyl transferase"/>
    <property type="match status" value="1"/>
</dbReference>
<dbReference type="Gene3D" id="1.10.730.10">
    <property type="entry name" value="Isoleucyl-tRNA Synthetase, Domain 1"/>
    <property type="match status" value="1"/>
</dbReference>
<reference evidence="13 14" key="1">
    <citation type="journal article" date="2014" name="Mol. Plant">
        <title>Chromosome Scale Genome Assembly and Transcriptome Profiling of Nannochloropsis gaditana in Nitrogen Depletion.</title>
        <authorList>
            <person name="Corteggiani Carpinelli E."/>
            <person name="Telatin A."/>
            <person name="Vitulo N."/>
            <person name="Forcato C."/>
            <person name="D'Angelo M."/>
            <person name="Schiavon R."/>
            <person name="Vezzi A."/>
            <person name="Giacometti G.M."/>
            <person name="Morosinotto T."/>
            <person name="Valle G."/>
        </authorList>
    </citation>
    <scope>NUCLEOTIDE SEQUENCE [LARGE SCALE GENOMIC DNA]</scope>
    <source>
        <strain evidence="13 14">B-31</strain>
    </source>
</reference>
<keyword evidence="6 8" id="KW-0030">Aminoacyl-tRNA synthetase</keyword>
<evidence type="ECO:0000256" key="4">
    <source>
        <dbReference type="ARBA" id="ARBA00022840"/>
    </source>
</evidence>
<feature type="domain" description="Methionyl/Leucyl tRNA synthetase" evidence="11">
    <location>
        <begin position="234"/>
        <end position="450"/>
    </location>
</feature>
<keyword evidence="14" id="KW-1185">Reference proteome</keyword>
<dbReference type="HAMAP" id="MF_01228">
    <property type="entry name" value="Met_tRNA_synth_type2"/>
    <property type="match status" value="1"/>
</dbReference>
<dbReference type="FunFam" id="2.170.220.10:FF:000002">
    <property type="entry name" value="Methionine--tRNA ligase"/>
    <property type="match status" value="1"/>
</dbReference>
<dbReference type="InterPro" id="IPR015413">
    <property type="entry name" value="Methionyl/Leucyl_tRNA_Synth"/>
</dbReference>
<evidence type="ECO:0000256" key="1">
    <source>
        <dbReference type="ARBA" id="ARBA00012838"/>
    </source>
</evidence>
<dbReference type="Pfam" id="PF09334">
    <property type="entry name" value="tRNA-synt_1g"/>
    <property type="match status" value="1"/>
</dbReference>
<dbReference type="InterPro" id="IPR014758">
    <property type="entry name" value="Met-tRNA_synth"/>
</dbReference>
<dbReference type="InterPro" id="IPR002300">
    <property type="entry name" value="aa-tRNA-synth_Ia"/>
</dbReference>
<gene>
    <name evidence="13" type="primary">MetRS</name>
    <name evidence="13" type="ORF">Naga_100017g76</name>
</gene>
<dbReference type="InterPro" id="IPR023457">
    <property type="entry name" value="Met-tRNA_synth_2"/>
</dbReference>
<sequence>MHVRRRQQLGYPTSFWSFPSFFRVIVVVMYASSTSALRRKSAAFVFPGARGYIPRLRSHSSLLFNERRFFSTSVSAAATVKDSPGSNSKKTGYYVTTPIYYVNDKPHIGHAYTTLACDVIARFMRLDGRDVFFLTGTDEHGQKVEQSAAKAGKSPQTFVDEVSQNFRSLAKIMEFTNDKFIRTTQADHKAAVQALWKQLEAAGHIYLGAYEGWYSVRDEAYYTESELVDGKAPTGAEVVWVVKEPSYFFKLSAWQEPLLEFYAAHPNFIAPESRRNEVISFVKGGLKDLSISRTTFKWGVPVPEDDDHVMYVWMDALTNYISALGYPEAKGSSPTPYQRFWPADLHVVGKDILRFHAVYWPAFLMAAGLAPPRRIFAHGWWTKDRQKISKSLGNVIDPVRLVEQFGLDPTRYFLMSEVPFGNDGDFSNDAFVRRVNNQLANELGNLFQRSLAFIAKNCEGQVPEPTSALTEADVAMLRSARGLLETVRPLVRDEQALHRYSEALNRVVNEGNRYFDEQAPWTLRKTDKDRMATVLYVTVEALRSVALLYQPLIPASASKLLDLLAVPSERRTFADVGADAALTPGTPLPKPEGVFPRVEDPDAPKDGAASPAKQKQHKKTKAP</sequence>
<dbReference type="Pfam" id="PF00133">
    <property type="entry name" value="tRNA-synt_1"/>
    <property type="match status" value="1"/>
</dbReference>
<feature type="region of interest" description="Disordered" evidence="9">
    <location>
        <begin position="578"/>
        <end position="623"/>
    </location>
</feature>
<dbReference type="AlphaFoldDB" id="W7TRH3"/>
<comment type="similarity">
    <text evidence="8">Belongs to the class-I aminoacyl-tRNA synthetase family.</text>
</comment>
<dbReference type="EMBL" id="AZIL01000116">
    <property type="protein sequence ID" value="EWM29850.1"/>
    <property type="molecule type" value="Genomic_DNA"/>
</dbReference>
<dbReference type="CDD" id="cd07957">
    <property type="entry name" value="Anticodon_Ia_Met"/>
    <property type="match status" value="1"/>
</dbReference>
<comment type="caution">
    <text evidence="13">The sequence shown here is derived from an EMBL/GenBank/DDBJ whole genome shotgun (WGS) entry which is preliminary data.</text>
</comment>
<evidence type="ECO:0000313" key="14">
    <source>
        <dbReference type="Proteomes" id="UP000019335"/>
    </source>
</evidence>
<dbReference type="NCBIfam" id="NF008900">
    <property type="entry name" value="PRK12267.1"/>
    <property type="match status" value="1"/>
</dbReference>
<evidence type="ECO:0000256" key="7">
    <source>
        <dbReference type="ARBA" id="ARBA00030904"/>
    </source>
</evidence>
<evidence type="ECO:0000313" key="13">
    <source>
        <dbReference type="EMBL" id="EWM29850.1"/>
    </source>
</evidence>
<keyword evidence="4 8" id="KW-0067">ATP-binding</keyword>
<dbReference type="InterPro" id="IPR033911">
    <property type="entry name" value="MetRS_core"/>
</dbReference>
<evidence type="ECO:0000256" key="2">
    <source>
        <dbReference type="ARBA" id="ARBA00022598"/>
    </source>
</evidence>
<name>W7TRH3_9STRA</name>
<dbReference type="InterPro" id="IPR041872">
    <property type="entry name" value="Anticodon_Met"/>
</dbReference>
<evidence type="ECO:0000259" key="11">
    <source>
        <dbReference type="Pfam" id="PF09334"/>
    </source>
</evidence>
<keyword evidence="3 8" id="KW-0547">Nucleotide-binding</keyword>
<feature type="domain" description="Methionyl-tRNA synthetase anticodon-binding" evidence="12">
    <location>
        <begin position="493"/>
        <end position="602"/>
    </location>
</feature>
<dbReference type="GO" id="GO:0004825">
    <property type="term" value="F:methionine-tRNA ligase activity"/>
    <property type="evidence" value="ECO:0007669"/>
    <property type="project" value="UniProtKB-EC"/>
</dbReference>
<evidence type="ECO:0000259" key="12">
    <source>
        <dbReference type="Pfam" id="PF19303"/>
    </source>
</evidence>
<dbReference type="InterPro" id="IPR014729">
    <property type="entry name" value="Rossmann-like_a/b/a_fold"/>
</dbReference>
<dbReference type="PRINTS" id="PR01041">
    <property type="entry name" value="TRNASYNTHMET"/>
</dbReference>
<feature type="domain" description="Aminoacyl-tRNA synthetase class Ia" evidence="10">
    <location>
        <begin position="87"/>
        <end position="149"/>
    </location>
</feature>
<dbReference type="CDD" id="cd00814">
    <property type="entry name" value="MetRS_core"/>
    <property type="match status" value="1"/>
</dbReference>
<dbReference type="NCBIfam" id="TIGR00398">
    <property type="entry name" value="metG"/>
    <property type="match status" value="1"/>
</dbReference>
<protein>
    <recommendedName>
        <fullName evidence="1">methionine--tRNA ligase</fullName>
        <ecNumber evidence="1">6.1.1.10</ecNumber>
    </recommendedName>
    <alternativeName>
        <fullName evidence="7">Methionyl-tRNA synthetase</fullName>
    </alternativeName>
</protein>
<proteinExistence type="inferred from homology"/>
<dbReference type="SUPFAM" id="SSF47323">
    <property type="entry name" value="Anticodon-binding domain of a subclass of class I aminoacyl-tRNA synthetases"/>
    <property type="match status" value="1"/>
</dbReference>
<dbReference type="GO" id="GO:0006431">
    <property type="term" value="P:methionyl-tRNA aminoacylation"/>
    <property type="evidence" value="ECO:0007669"/>
    <property type="project" value="InterPro"/>
</dbReference>
<evidence type="ECO:0000259" key="10">
    <source>
        <dbReference type="Pfam" id="PF00133"/>
    </source>
</evidence>
<dbReference type="InterPro" id="IPR009080">
    <property type="entry name" value="tRNAsynth_Ia_anticodon-bd"/>
</dbReference>
<evidence type="ECO:0000256" key="5">
    <source>
        <dbReference type="ARBA" id="ARBA00022917"/>
    </source>
</evidence>
<feature type="compositionally biased region" description="Basic residues" evidence="9">
    <location>
        <begin position="614"/>
        <end position="623"/>
    </location>
</feature>
<evidence type="ECO:0000256" key="8">
    <source>
        <dbReference type="RuleBase" id="RU363039"/>
    </source>
</evidence>